<dbReference type="InterPro" id="IPR006760">
    <property type="entry name" value="Endosulphine"/>
</dbReference>
<evidence type="ECO:0000256" key="6">
    <source>
        <dbReference type="ARBA" id="ARBA00022776"/>
    </source>
</evidence>
<keyword evidence="4" id="KW-0597">Phosphoprotein</keyword>
<comment type="similarity">
    <text evidence="2">Belongs to the endosulfine family.</text>
</comment>
<evidence type="ECO:0000256" key="10">
    <source>
        <dbReference type="SAM" id="MobiDB-lite"/>
    </source>
</evidence>
<keyword evidence="6" id="KW-0498">Mitosis</keyword>
<evidence type="ECO:0000256" key="1">
    <source>
        <dbReference type="ARBA" id="ARBA00004496"/>
    </source>
</evidence>
<dbReference type="GO" id="GO:0005737">
    <property type="term" value="C:cytoplasm"/>
    <property type="evidence" value="ECO:0007669"/>
    <property type="project" value="UniProtKB-SubCell"/>
</dbReference>
<feature type="region of interest" description="Disordered" evidence="10">
    <location>
        <begin position="69"/>
        <end position="101"/>
    </location>
</feature>
<keyword evidence="12" id="KW-1185">Reference proteome</keyword>
<dbReference type="STRING" id="9568.ENSMLEP00000003849"/>
<accession>A0A2K5XKM0</accession>
<dbReference type="Ensembl" id="ENSMLET00000018590.1">
    <property type="protein sequence ID" value="ENSMLEP00000003849.1"/>
    <property type="gene ID" value="ENSMLEG00000017006.1"/>
</dbReference>
<evidence type="ECO:0000313" key="12">
    <source>
        <dbReference type="Proteomes" id="UP000233140"/>
    </source>
</evidence>
<name>A0A2K5XKM0_MANLE</name>
<evidence type="ECO:0000256" key="7">
    <source>
        <dbReference type="ARBA" id="ARBA00023272"/>
    </source>
</evidence>
<organism evidence="11 12">
    <name type="scientific">Mandrillus leucophaeus</name>
    <name type="common">Drill</name>
    <name type="synonym">Papio leucophaeus</name>
    <dbReference type="NCBI Taxonomy" id="9568"/>
    <lineage>
        <taxon>Eukaryota</taxon>
        <taxon>Metazoa</taxon>
        <taxon>Chordata</taxon>
        <taxon>Craniata</taxon>
        <taxon>Vertebrata</taxon>
        <taxon>Euteleostomi</taxon>
        <taxon>Mammalia</taxon>
        <taxon>Eutheria</taxon>
        <taxon>Euarchontoglires</taxon>
        <taxon>Primates</taxon>
        <taxon>Haplorrhini</taxon>
        <taxon>Catarrhini</taxon>
        <taxon>Cercopithecidae</taxon>
        <taxon>Cercopithecinae</taxon>
        <taxon>Mandrillus</taxon>
    </lineage>
</organism>
<evidence type="ECO:0000256" key="5">
    <source>
        <dbReference type="ARBA" id="ARBA00022618"/>
    </source>
</evidence>
<evidence type="ECO:0000256" key="3">
    <source>
        <dbReference type="ARBA" id="ARBA00022490"/>
    </source>
</evidence>
<dbReference type="GO" id="GO:0051301">
    <property type="term" value="P:cell division"/>
    <property type="evidence" value="ECO:0007669"/>
    <property type="project" value="UniProtKB-KW"/>
</dbReference>
<feature type="region of interest" description="Disordered" evidence="10">
    <location>
        <begin position="1"/>
        <end position="30"/>
    </location>
</feature>
<proteinExistence type="inferred from homology"/>
<keyword evidence="8" id="KW-0131">Cell cycle</keyword>
<feature type="compositionally biased region" description="Basic and acidic residues" evidence="10">
    <location>
        <begin position="12"/>
        <end position="30"/>
    </location>
</feature>
<dbReference type="AlphaFoldDB" id="A0A2K5XKM0"/>
<dbReference type="Proteomes" id="UP000233140">
    <property type="component" value="Unassembled WGS sequence"/>
</dbReference>
<reference evidence="11" key="1">
    <citation type="submission" date="2025-08" db="UniProtKB">
        <authorList>
            <consortium name="Ensembl"/>
        </authorList>
    </citation>
    <scope>IDENTIFICATION</scope>
</reference>
<dbReference type="PANTHER" id="PTHR10358:SF21">
    <property type="entry name" value="ALPHA-ENDOSULFINE"/>
    <property type="match status" value="1"/>
</dbReference>
<sequence length="101" mass="11362">MSQKLNENTVEETGKKKQEMQEKEGTLPERVEKAKLKAKYPSLGQSFLMKGLWKGKKYFDSGDYNMAKNKQLPSAQPDKNLMTGDHIPTTQDLKSAGGQVE</sequence>
<dbReference type="PANTHER" id="PTHR10358">
    <property type="entry name" value="ENDOSULFINE"/>
    <property type="match status" value="1"/>
</dbReference>
<evidence type="ECO:0000256" key="4">
    <source>
        <dbReference type="ARBA" id="ARBA00022553"/>
    </source>
</evidence>
<reference evidence="11" key="2">
    <citation type="submission" date="2025-09" db="UniProtKB">
        <authorList>
            <consortium name="Ensembl"/>
        </authorList>
    </citation>
    <scope>IDENTIFICATION</scope>
</reference>
<protein>
    <recommendedName>
        <fullName evidence="9">Alpha-endosulfine</fullName>
    </recommendedName>
</protein>
<evidence type="ECO:0000256" key="9">
    <source>
        <dbReference type="ARBA" id="ARBA00040822"/>
    </source>
</evidence>
<dbReference type="GO" id="GO:0004864">
    <property type="term" value="F:protein phosphatase inhibitor activity"/>
    <property type="evidence" value="ECO:0007669"/>
    <property type="project" value="UniProtKB-KW"/>
</dbReference>
<keyword evidence="3" id="KW-0963">Cytoplasm</keyword>
<keyword evidence="5" id="KW-0132">Cell division</keyword>
<evidence type="ECO:0000256" key="2">
    <source>
        <dbReference type="ARBA" id="ARBA00010520"/>
    </source>
</evidence>
<dbReference type="GeneTree" id="ENSGT00940000155413"/>
<evidence type="ECO:0000256" key="8">
    <source>
        <dbReference type="ARBA" id="ARBA00023306"/>
    </source>
</evidence>
<keyword evidence="7" id="KW-0650">Protein phosphatase inhibitor</keyword>
<comment type="subcellular location">
    <subcellularLocation>
        <location evidence="1">Cytoplasm</location>
    </subcellularLocation>
</comment>
<evidence type="ECO:0000313" key="11">
    <source>
        <dbReference type="Ensembl" id="ENSMLEP00000003849.1"/>
    </source>
</evidence>